<dbReference type="EMBL" id="SZNK01000001">
    <property type="protein sequence ID" value="TKI59177.1"/>
    <property type="molecule type" value="Genomic_DNA"/>
</dbReference>
<dbReference type="RefSeq" id="WP_137033103.1">
    <property type="nucleotide sequence ID" value="NZ_SZNK01000001.1"/>
</dbReference>
<reference evidence="1 2" key="1">
    <citation type="submission" date="2019-04" db="EMBL/GenBank/DDBJ databases">
        <title>Whole genome sequencing of Brevibacillus sp. TGS2-1.</title>
        <authorList>
            <person name="Choi A."/>
        </authorList>
    </citation>
    <scope>NUCLEOTIDE SEQUENCE [LARGE SCALE GENOMIC DNA]</scope>
    <source>
        <strain evidence="1 2">TGS2-1</strain>
    </source>
</reference>
<accession>A0A4U2YE42</accession>
<comment type="caution">
    <text evidence="1">The sequence shown here is derived from an EMBL/GenBank/DDBJ whole genome shotgun (WGS) entry which is preliminary data.</text>
</comment>
<organism evidence="1 2">
    <name type="scientific">Brevibacillus antibioticus</name>
    <dbReference type="NCBI Taxonomy" id="2570228"/>
    <lineage>
        <taxon>Bacteria</taxon>
        <taxon>Bacillati</taxon>
        <taxon>Bacillota</taxon>
        <taxon>Bacilli</taxon>
        <taxon>Bacillales</taxon>
        <taxon>Paenibacillaceae</taxon>
        <taxon>Brevibacillus</taxon>
    </lineage>
</organism>
<proteinExistence type="predicted"/>
<dbReference type="Proteomes" id="UP000307841">
    <property type="component" value="Unassembled WGS sequence"/>
</dbReference>
<dbReference type="OrthoDB" id="2467757at2"/>
<name>A0A4U2YE42_9BACL</name>
<keyword evidence="2" id="KW-1185">Reference proteome</keyword>
<protein>
    <submittedName>
        <fullName evidence="1">Uncharacterized protein</fullName>
    </submittedName>
</protein>
<evidence type="ECO:0000313" key="2">
    <source>
        <dbReference type="Proteomes" id="UP000307841"/>
    </source>
</evidence>
<dbReference type="AlphaFoldDB" id="A0A4U2YE42"/>
<gene>
    <name evidence="1" type="ORF">E8L90_29345</name>
</gene>
<evidence type="ECO:0000313" key="1">
    <source>
        <dbReference type="EMBL" id="TKI59177.1"/>
    </source>
</evidence>
<sequence length="160" mass="18629">MNNQNVKNKIVICDFVGTYVNALTRGKNYEVLVEDDEKQQIKIVGDNHRARWFRKSHFLPAGSNVTTMLSWKFDDEINDPSEESLEHIEVTVTFSNGEKRWCSICTKNGLWDYIERNMLGNVFLMENEIIVRNFSNEVVDDALRSLDQQNQLLSSTRPLR</sequence>